<dbReference type="PANTHER" id="PTHR43261">
    <property type="entry name" value="TRANSLATION ELONGATION FACTOR G-RELATED"/>
    <property type="match status" value="1"/>
</dbReference>
<dbReference type="Pfam" id="PF00009">
    <property type="entry name" value="GTP_EFTU"/>
    <property type="match status" value="1"/>
</dbReference>
<dbReference type="InterPro" id="IPR041095">
    <property type="entry name" value="EFG_II"/>
</dbReference>
<dbReference type="InterPro" id="IPR005225">
    <property type="entry name" value="Small_GTP-bd"/>
</dbReference>
<dbReference type="InterPro" id="IPR035647">
    <property type="entry name" value="EFG_III/V"/>
</dbReference>
<dbReference type="InterPro" id="IPR014721">
    <property type="entry name" value="Ribsml_uS5_D2-typ_fold_subgr"/>
</dbReference>
<dbReference type="InterPro" id="IPR020568">
    <property type="entry name" value="Ribosomal_Su5_D2-typ_SF"/>
</dbReference>
<dbReference type="Pfam" id="PF22042">
    <property type="entry name" value="EF-G_D2"/>
    <property type="match status" value="1"/>
</dbReference>
<dbReference type="RefSeq" id="WP_262065252.1">
    <property type="nucleotide sequence ID" value="NZ_JAMXOD010000003.1"/>
</dbReference>
<dbReference type="NCBIfam" id="NF009381">
    <property type="entry name" value="PRK12740.1-5"/>
    <property type="match status" value="1"/>
</dbReference>
<accession>A0ABT1E6L0</accession>
<keyword evidence="2" id="KW-0342">GTP-binding</keyword>
<dbReference type="Gene3D" id="3.40.50.300">
    <property type="entry name" value="P-loop containing nucleotide triphosphate hydrolases"/>
    <property type="match status" value="1"/>
</dbReference>
<dbReference type="Gene3D" id="3.30.70.870">
    <property type="entry name" value="Elongation Factor G (Translational Gtpase), domain 3"/>
    <property type="match status" value="1"/>
</dbReference>
<dbReference type="Gene3D" id="3.30.230.10">
    <property type="match status" value="1"/>
</dbReference>
<dbReference type="SUPFAM" id="SSF52540">
    <property type="entry name" value="P-loop containing nucleoside triphosphate hydrolases"/>
    <property type="match status" value="1"/>
</dbReference>
<organism evidence="4 5">
    <name type="scientific">Aequitasia blattaphilus</name>
    <dbReference type="NCBI Taxonomy" id="2949332"/>
    <lineage>
        <taxon>Bacteria</taxon>
        <taxon>Bacillati</taxon>
        <taxon>Bacillota</taxon>
        <taxon>Clostridia</taxon>
        <taxon>Lachnospirales</taxon>
        <taxon>Lachnospiraceae</taxon>
        <taxon>Aequitasia</taxon>
    </lineage>
</organism>
<dbReference type="Pfam" id="PF00679">
    <property type="entry name" value="EFG_C"/>
    <property type="match status" value="1"/>
</dbReference>
<dbReference type="PRINTS" id="PR00315">
    <property type="entry name" value="ELONGATNFCT"/>
</dbReference>
<comment type="caution">
    <text evidence="4">The sequence shown here is derived from an EMBL/GenBank/DDBJ whole genome shotgun (WGS) entry which is preliminary data.</text>
</comment>
<keyword evidence="5" id="KW-1185">Reference proteome</keyword>
<dbReference type="CDD" id="cd03713">
    <property type="entry name" value="EFG_mtEFG_C"/>
    <property type="match status" value="1"/>
</dbReference>
<dbReference type="InterPro" id="IPR053905">
    <property type="entry name" value="EF-G-like_DII"/>
</dbReference>
<dbReference type="SMART" id="SM00889">
    <property type="entry name" value="EFG_IV"/>
    <property type="match status" value="1"/>
</dbReference>
<dbReference type="SUPFAM" id="SSF54211">
    <property type="entry name" value="Ribosomal protein S5 domain 2-like"/>
    <property type="match status" value="1"/>
</dbReference>
<keyword evidence="1" id="KW-0547">Nucleotide-binding</keyword>
<dbReference type="InterPro" id="IPR035649">
    <property type="entry name" value="EFG_V"/>
</dbReference>
<dbReference type="Gene3D" id="3.30.70.240">
    <property type="match status" value="1"/>
</dbReference>
<reference evidence="4 5" key="1">
    <citation type="journal article" date="2022" name="Genome Biol. Evol.">
        <title>Host diet, physiology and behaviors set the stage for Lachnospiraceae cladogenesis.</title>
        <authorList>
            <person name="Vera-Ponce De Leon A."/>
            <person name="Schneider M."/>
            <person name="Jahnes B.C."/>
            <person name="Sadowski V."/>
            <person name="Camuy-Velez L.A."/>
            <person name="Duan J."/>
            <person name="Sabree Z.L."/>
        </authorList>
    </citation>
    <scope>NUCLEOTIDE SEQUENCE [LARGE SCALE GENOMIC DNA]</scope>
    <source>
        <strain evidence="4 5">PAL113</strain>
    </source>
</reference>
<gene>
    <name evidence="4" type="ORF">NK125_03455</name>
</gene>
<dbReference type="Gene3D" id="2.40.30.10">
    <property type="entry name" value="Translation factors"/>
    <property type="match status" value="1"/>
</dbReference>
<dbReference type="CDD" id="cd04088">
    <property type="entry name" value="EFG_mtEFG_II"/>
    <property type="match status" value="1"/>
</dbReference>
<evidence type="ECO:0000259" key="3">
    <source>
        <dbReference type="PROSITE" id="PS51722"/>
    </source>
</evidence>
<dbReference type="InterPro" id="IPR000640">
    <property type="entry name" value="EFG_V-like"/>
</dbReference>
<feature type="domain" description="Tr-type G" evidence="3">
    <location>
        <begin position="7"/>
        <end position="279"/>
    </location>
</feature>
<proteinExistence type="predicted"/>
<dbReference type="InterPro" id="IPR009000">
    <property type="entry name" value="Transl_B-barrel_sf"/>
</dbReference>
<dbReference type="PROSITE" id="PS51722">
    <property type="entry name" value="G_TR_2"/>
    <property type="match status" value="1"/>
</dbReference>
<sequence>MKVYRTDEIRNVVLLGHGGSGKTSLLEAMSYVSGATSRMGKVTDGNTISDFDKEEQKRGFSISTSLVPIEWEKAKINVLDTPGYFDFVGEVEEAVSAADAAVIVVSGKAGVEVGTEKAWELCDKYNLPRMVYVTEMDVDDASFRDVVEKLTEKYGKVIAPHFQPIRENEKLIGYVNIIKNAARRYTDIGQREEMEIPEYSKAYLEQYREKLLEAVAETSDEFMERYFAGEEFSVEEIRSAMRSEVMDGSIVPIGMGSNVQAQGVANLLSDIVRFFPSPEYRQCVGINRKTNEIYEANYDFARAKSAYIFKTMVDPFIGKYSFFKVCSGVLKSDDVLYNPETDAEEKLSKIYTMIGGKPVEVEEMFAGDIGAVAKLTNTNTGDTLSTKATPVTYGKTEYSKPYTYMKYTVTKKGDEDKVSQALQKMMAEDVTLKTVNDSENRQTLLYGIGDQHLEISASKLLNRYKCEITLEVPKVAFRETINKTSDVDTKYKKQSGGHGQYGHVKMKFGPSGDLDTPVVFEETVVGGAVPKNYFPAVEKGLQDSVVKGPLAGYPVVGVKATLYDGSYHPVDSSEMAFKTATVQAFKKGFLEAGPVLLEPIAFVKVKVPDDYTGDIMGDLNKRRGRVLGMTPTPDGYQIIEADVPMTGLFGYCTVLRSMTGGRGNYEYEFARYEQAPHEVQEEEIKKREAEE</sequence>
<keyword evidence="4" id="KW-0251">Elongation factor</keyword>
<name>A0ABT1E6L0_9FIRM</name>
<dbReference type="Pfam" id="PF14492">
    <property type="entry name" value="EFG_III"/>
    <property type="match status" value="1"/>
</dbReference>
<dbReference type="PANTHER" id="PTHR43261:SF6">
    <property type="entry name" value="ELONGATION FACTOR G-LIKE PROTEIN"/>
    <property type="match status" value="1"/>
</dbReference>
<dbReference type="NCBIfam" id="TIGR00231">
    <property type="entry name" value="small_GTP"/>
    <property type="match status" value="1"/>
</dbReference>
<dbReference type="EMBL" id="JAMZFW010000003">
    <property type="protein sequence ID" value="MCP1101470.1"/>
    <property type="molecule type" value="Genomic_DNA"/>
</dbReference>
<evidence type="ECO:0000256" key="2">
    <source>
        <dbReference type="ARBA" id="ARBA00023134"/>
    </source>
</evidence>
<keyword evidence="4" id="KW-0648">Protein biosynthesis</keyword>
<dbReference type="InterPro" id="IPR027417">
    <property type="entry name" value="P-loop_NTPase"/>
</dbReference>
<dbReference type="CDD" id="cd01434">
    <property type="entry name" value="EFG_mtEFG1_IV"/>
    <property type="match status" value="1"/>
</dbReference>
<dbReference type="GO" id="GO:0003746">
    <property type="term" value="F:translation elongation factor activity"/>
    <property type="evidence" value="ECO:0007669"/>
    <property type="project" value="UniProtKB-KW"/>
</dbReference>
<evidence type="ECO:0000313" key="4">
    <source>
        <dbReference type="EMBL" id="MCP1101470.1"/>
    </source>
</evidence>
<dbReference type="SMART" id="SM00838">
    <property type="entry name" value="EFG_C"/>
    <property type="match status" value="1"/>
</dbReference>
<dbReference type="InterPro" id="IPR047872">
    <property type="entry name" value="EFG_IV"/>
</dbReference>
<dbReference type="SUPFAM" id="SSF54980">
    <property type="entry name" value="EF-G C-terminal domain-like"/>
    <property type="match status" value="2"/>
</dbReference>
<dbReference type="SUPFAM" id="SSF50447">
    <property type="entry name" value="Translation proteins"/>
    <property type="match status" value="1"/>
</dbReference>
<dbReference type="Proteomes" id="UP001523566">
    <property type="component" value="Unassembled WGS sequence"/>
</dbReference>
<protein>
    <submittedName>
        <fullName evidence="4">Elongation factor G</fullName>
    </submittedName>
</protein>
<evidence type="ECO:0000313" key="5">
    <source>
        <dbReference type="Proteomes" id="UP001523566"/>
    </source>
</evidence>
<evidence type="ECO:0000256" key="1">
    <source>
        <dbReference type="ARBA" id="ARBA00022741"/>
    </source>
</evidence>
<dbReference type="Pfam" id="PF03764">
    <property type="entry name" value="EFG_IV"/>
    <property type="match status" value="1"/>
</dbReference>
<dbReference type="InterPro" id="IPR000795">
    <property type="entry name" value="T_Tr_GTP-bd_dom"/>
</dbReference>
<dbReference type="InterPro" id="IPR005517">
    <property type="entry name" value="Transl_elong_EFG/EF2_IV"/>
</dbReference>
<dbReference type="CDD" id="cd04170">
    <property type="entry name" value="EF-G_bact"/>
    <property type="match status" value="1"/>
</dbReference>